<dbReference type="HAMAP" id="MF_01382">
    <property type="entry name" value="SecA"/>
    <property type="match status" value="1"/>
</dbReference>
<evidence type="ECO:0000259" key="18">
    <source>
        <dbReference type="PROSITE" id="PS51196"/>
    </source>
</evidence>
<comment type="subcellular location">
    <subcellularLocation>
        <location evidence="15">Cell membrane</location>
        <topology evidence="15">Peripheral membrane protein</topology>
        <orientation evidence="15">Cytoplasmic side</orientation>
    </subcellularLocation>
    <subcellularLocation>
        <location evidence="15">Cytoplasm</location>
    </subcellularLocation>
    <text evidence="15">Distribution is 50-50.</text>
</comment>
<dbReference type="NCBIfam" id="TIGR00963">
    <property type="entry name" value="secA"/>
    <property type="match status" value="1"/>
</dbReference>
<evidence type="ECO:0000256" key="11">
    <source>
        <dbReference type="ARBA" id="ARBA00022927"/>
    </source>
</evidence>
<dbReference type="InterPro" id="IPR044722">
    <property type="entry name" value="SecA_SF2_C"/>
</dbReference>
<dbReference type="PANTHER" id="PTHR30612">
    <property type="entry name" value="SECA INNER MEMBRANE COMPONENT OF SEC PROTEIN SECRETION SYSTEM"/>
    <property type="match status" value="1"/>
</dbReference>
<evidence type="ECO:0000256" key="7">
    <source>
        <dbReference type="ARBA" id="ARBA00022723"/>
    </source>
</evidence>
<keyword evidence="13 15" id="KW-0811">Translocation</keyword>
<evidence type="ECO:0000256" key="12">
    <source>
        <dbReference type="ARBA" id="ARBA00022967"/>
    </source>
</evidence>
<dbReference type="Pfam" id="PF02810">
    <property type="entry name" value="SEC-C"/>
    <property type="match status" value="1"/>
</dbReference>
<dbReference type="SUPFAM" id="SSF81767">
    <property type="entry name" value="Pre-protein crosslinking domain of SecA"/>
    <property type="match status" value="1"/>
</dbReference>
<comment type="similarity">
    <text evidence="2 15 16">Belongs to the SecA family.</text>
</comment>
<feature type="binding site" evidence="15">
    <location>
        <begin position="107"/>
        <end position="111"/>
    </location>
    <ligand>
        <name>ATP</name>
        <dbReference type="ChEBI" id="CHEBI:30616"/>
    </ligand>
</feature>
<dbReference type="GO" id="GO:0005886">
    <property type="term" value="C:plasma membrane"/>
    <property type="evidence" value="ECO:0007669"/>
    <property type="project" value="UniProtKB-SubCell"/>
</dbReference>
<dbReference type="GO" id="GO:0046872">
    <property type="term" value="F:metal ion binding"/>
    <property type="evidence" value="ECO:0007669"/>
    <property type="project" value="UniProtKB-KW"/>
</dbReference>
<dbReference type="InterPro" id="IPR020937">
    <property type="entry name" value="SecA_CS"/>
</dbReference>
<evidence type="ECO:0000256" key="2">
    <source>
        <dbReference type="ARBA" id="ARBA00007650"/>
    </source>
</evidence>
<dbReference type="STRING" id="1365950.SAMN05428963_105127"/>
<dbReference type="EMBL" id="FUXL01000005">
    <property type="protein sequence ID" value="SKA04800.1"/>
    <property type="molecule type" value="Genomic_DNA"/>
</dbReference>
<evidence type="ECO:0000256" key="16">
    <source>
        <dbReference type="RuleBase" id="RU003874"/>
    </source>
</evidence>
<accession>A0A1T4QM15</accession>
<dbReference type="InterPro" id="IPR036266">
    <property type="entry name" value="SecA_Wing/Scaffold_sf"/>
</dbReference>
<reference evidence="19 20" key="1">
    <citation type="submission" date="2017-02" db="EMBL/GenBank/DDBJ databases">
        <authorList>
            <person name="Peterson S.W."/>
        </authorList>
    </citation>
    <scope>NUCLEOTIDE SEQUENCE [LARGE SCALE GENOMIC DNA]</scope>
    <source>
        <strain evidence="19 20">USBA 369</strain>
    </source>
</reference>
<feature type="domain" description="Helicase ATP-binding" evidence="17">
    <location>
        <begin position="91"/>
        <end position="249"/>
    </location>
</feature>
<evidence type="ECO:0000313" key="19">
    <source>
        <dbReference type="EMBL" id="SKA04800.1"/>
    </source>
</evidence>
<dbReference type="Pfam" id="PF01043">
    <property type="entry name" value="SecA_PP_bind"/>
    <property type="match status" value="1"/>
</dbReference>
<organism evidence="19 20">
    <name type="scientific">Consotaella salsifontis</name>
    <dbReference type="NCBI Taxonomy" id="1365950"/>
    <lineage>
        <taxon>Bacteria</taxon>
        <taxon>Pseudomonadati</taxon>
        <taxon>Pseudomonadota</taxon>
        <taxon>Alphaproteobacteria</taxon>
        <taxon>Hyphomicrobiales</taxon>
        <taxon>Aurantimonadaceae</taxon>
        <taxon>Consotaella</taxon>
    </lineage>
</organism>
<dbReference type="SMART" id="SM00958">
    <property type="entry name" value="SecA_PP_bind"/>
    <property type="match status" value="1"/>
</dbReference>
<dbReference type="NCBIfam" id="NF009538">
    <property type="entry name" value="PRK12904.1"/>
    <property type="match status" value="1"/>
</dbReference>
<evidence type="ECO:0000256" key="13">
    <source>
        <dbReference type="ARBA" id="ARBA00023010"/>
    </source>
</evidence>
<dbReference type="Gene3D" id="1.10.3060.10">
    <property type="entry name" value="Helical scaffold and wing domains of SecA"/>
    <property type="match status" value="1"/>
</dbReference>
<dbReference type="GO" id="GO:0008564">
    <property type="term" value="F:protein-exporting ATPase activity"/>
    <property type="evidence" value="ECO:0007669"/>
    <property type="project" value="UniProtKB-EC"/>
</dbReference>
<dbReference type="CDD" id="cd17928">
    <property type="entry name" value="DEXDc_SecA"/>
    <property type="match status" value="1"/>
</dbReference>
<dbReference type="RefSeq" id="WP_078708036.1">
    <property type="nucleotide sequence ID" value="NZ_FUXL01000005.1"/>
</dbReference>
<dbReference type="InterPro" id="IPR000185">
    <property type="entry name" value="SecA"/>
</dbReference>
<evidence type="ECO:0000256" key="6">
    <source>
        <dbReference type="ARBA" id="ARBA00022519"/>
    </source>
</evidence>
<feature type="binding site" evidence="15">
    <location>
        <position position="89"/>
    </location>
    <ligand>
        <name>ATP</name>
        <dbReference type="ChEBI" id="CHEBI:30616"/>
    </ligand>
</feature>
<comment type="catalytic activity">
    <reaction evidence="15">
        <text>ATP + H2O + cellular proteinSide 1 = ADP + phosphate + cellular proteinSide 2.</text>
        <dbReference type="EC" id="7.4.2.8"/>
    </reaction>
</comment>
<dbReference type="GO" id="GO:0065002">
    <property type="term" value="P:intracellular protein transmembrane transport"/>
    <property type="evidence" value="ECO:0007669"/>
    <property type="project" value="UniProtKB-UniRule"/>
</dbReference>
<evidence type="ECO:0000256" key="14">
    <source>
        <dbReference type="ARBA" id="ARBA00023136"/>
    </source>
</evidence>
<dbReference type="PRINTS" id="PR00906">
    <property type="entry name" value="SECA"/>
</dbReference>
<evidence type="ECO:0000256" key="4">
    <source>
        <dbReference type="ARBA" id="ARBA00022475"/>
    </source>
</evidence>
<keyword evidence="10 15" id="KW-0067">ATP-binding</keyword>
<feature type="binding site" evidence="15">
    <location>
        <position position="502"/>
    </location>
    <ligand>
        <name>ATP</name>
        <dbReference type="ChEBI" id="CHEBI:30616"/>
    </ligand>
</feature>
<keyword evidence="11 15" id="KW-0653">Protein transport</keyword>
<keyword evidence="6" id="KW-0997">Cell inner membrane</keyword>
<dbReference type="SUPFAM" id="SSF52540">
    <property type="entry name" value="P-loop containing nucleoside triphosphate hydrolases"/>
    <property type="match status" value="2"/>
</dbReference>
<dbReference type="Pfam" id="PF07517">
    <property type="entry name" value="SecA_DEAD"/>
    <property type="match status" value="1"/>
</dbReference>
<dbReference type="FunFam" id="1.10.3060.10:FF:000003">
    <property type="entry name" value="Protein translocase subunit SecA"/>
    <property type="match status" value="1"/>
</dbReference>
<dbReference type="PROSITE" id="PS01312">
    <property type="entry name" value="SECA"/>
    <property type="match status" value="1"/>
</dbReference>
<dbReference type="Gene3D" id="3.90.1440.10">
    <property type="entry name" value="SecA, preprotein cross-linking domain"/>
    <property type="match status" value="1"/>
</dbReference>
<keyword evidence="7" id="KW-0479">Metal-binding</keyword>
<dbReference type="InterPro" id="IPR014018">
    <property type="entry name" value="SecA_motor_DEAD"/>
</dbReference>
<keyword evidence="8 15" id="KW-0547">Nucleotide-binding</keyword>
<dbReference type="InterPro" id="IPR027417">
    <property type="entry name" value="P-loop_NTPase"/>
</dbReference>
<comment type="cofactor">
    <cofactor evidence="1">
        <name>Zn(2+)</name>
        <dbReference type="ChEBI" id="CHEBI:29105"/>
    </cofactor>
</comment>
<keyword evidence="4 15" id="KW-1003">Cell membrane</keyword>
<dbReference type="OrthoDB" id="9805579at2"/>
<gene>
    <name evidence="15" type="primary">secA</name>
    <name evidence="19" type="ORF">SAMN05428963_105127</name>
</gene>
<dbReference type="GO" id="GO:0043952">
    <property type="term" value="P:protein transport by the Sec complex"/>
    <property type="evidence" value="ECO:0007669"/>
    <property type="project" value="TreeGrafter"/>
</dbReference>
<evidence type="ECO:0000256" key="1">
    <source>
        <dbReference type="ARBA" id="ARBA00001947"/>
    </source>
</evidence>
<keyword evidence="9" id="KW-0862">Zinc</keyword>
<dbReference type="InterPro" id="IPR036670">
    <property type="entry name" value="SecA_X-link_sf"/>
</dbReference>
<sequence length="908" mass="102138">MVSFGGLARKLLGSSNDRIIRGFKPAVTAIGALESEMEALSDEALRAKTDEFKAELANGKTVDDLLVPAFAVAREASKRALGMRPFDVQLMGGMVLNSGDIAEMRTGEGKTLVATLPVYLNALEGKGVHVVTVNDYLAKRDSEWMGRVYRFLGLTVGVIVHGMNDDERREAYACDVTYGTNNELGFDYLRDNMKYERGQMVQRGHHYAIVDEVDSILIDEARTPLIISGPLDDRSELYQIIDSFIPQLADSDFELDEKQRTVTFTEEGTEKLERLLAAAGHLHGASLYDIENVAIVHHVNNALKAHKLFSRDKDYIVRNDEIVIIDEFTGRMMPGRRYSEGLHQALEAKEHVKIQPENQTLASITFQNYFRMYKKLSGMTGTADTEAAEFADIYDLDVVTVPTNLPIRRLDEDDEVYRTAEEKIRAIVREIKDAHSRRQPILVGTVSIEKSEHLADRLRKDGLKDFKVLNARYHEQEAYIVAQAGVPGAVTIATNMAGRGTDIQLGGNADMRIEAELADMPAGPERTAKEAAIRADIQRLKEEAIAAGGLYVLATERHESRRIDNQLRGRSGRQGDPGRSKFFLSLQDDLMRIFGSERMDSMLVKLGLKEDEAIVHPWINKALEKAQKKVEARNFDIRKNLLKYDDVMNDQRRVIFDQRLELMDAETLSETITDMRHETIEAIVARHIPERAYPEQWKTAELSQDVQAILNLDLPIAEWAAEEGIAEDDIVTRIKEAADKIAADKAERFGPELMTYVERSVVLQTLDGLWREHLVNLDHLRSVVGFRGYAQRDPLNEYKSEAFELFQSMLTQLRERTTTQLMRVELVRQEEPASPPPMQLHHVDATSGIDEGGNGAERLTADFTPSEATPLQRDPDKPEDWGYVGRNEPCPCGSGKKFKHCHGALTHA</sequence>
<dbReference type="GO" id="GO:0006605">
    <property type="term" value="P:protein targeting"/>
    <property type="evidence" value="ECO:0007669"/>
    <property type="project" value="UniProtKB-UniRule"/>
</dbReference>
<keyword evidence="5 15" id="KW-0963">Cytoplasm</keyword>
<dbReference type="EC" id="7.4.2.8" evidence="15"/>
<name>A0A1T4QM15_9HYPH</name>
<dbReference type="AlphaFoldDB" id="A0A1T4QM15"/>
<dbReference type="InterPro" id="IPR011116">
    <property type="entry name" value="SecA_Wing/Scaffold"/>
</dbReference>
<dbReference type="GO" id="GO:0017038">
    <property type="term" value="P:protein import"/>
    <property type="evidence" value="ECO:0007669"/>
    <property type="project" value="InterPro"/>
</dbReference>
<dbReference type="Pfam" id="PF07516">
    <property type="entry name" value="SecA_SW"/>
    <property type="match status" value="1"/>
</dbReference>
<dbReference type="FunFam" id="3.40.50.300:FF:001790">
    <property type="entry name" value="Protein translocase subunit SecA"/>
    <property type="match status" value="1"/>
</dbReference>
<feature type="domain" description="SecA family profile" evidence="18">
    <location>
        <begin position="5"/>
        <end position="615"/>
    </location>
</feature>
<dbReference type="Proteomes" id="UP000190135">
    <property type="component" value="Unassembled WGS sequence"/>
</dbReference>
<dbReference type="PANTHER" id="PTHR30612:SF0">
    <property type="entry name" value="CHLOROPLAST PROTEIN-TRANSPORTING ATPASE"/>
    <property type="match status" value="1"/>
</dbReference>
<keyword evidence="3 15" id="KW-0813">Transport</keyword>
<proteinExistence type="inferred from homology"/>
<dbReference type="GO" id="GO:0005829">
    <property type="term" value="C:cytosol"/>
    <property type="evidence" value="ECO:0007669"/>
    <property type="project" value="TreeGrafter"/>
</dbReference>
<dbReference type="PROSITE" id="PS51192">
    <property type="entry name" value="HELICASE_ATP_BIND_1"/>
    <property type="match status" value="1"/>
</dbReference>
<keyword evidence="14 15" id="KW-0472">Membrane</keyword>
<dbReference type="InterPro" id="IPR011130">
    <property type="entry name" value="SecA_preprotein_X-link_dom"/>
</dbReference>
<keyword evidence="12 15" id="KW-1278">Translocase</keyword>
<dbReference type="SMART" id="SM00957">
    <property type="entry name" value="SecA_DEAD"/>
    <property type="match status" value="1"/>
</dbReference>
<evidence type="ECO:0000256" key="9">
    <source>
        <dbReference type="ARBA" id="ARBA00022833"/>
    </source>
</evidence>
<dbReference type="GO" id="GO:0031522">
    <property type="term" value="C:cell envelope Sec protein transport complex"/>
    <property type="evidence" value="ECO:0007669"/>
    <property type="project" value="TreeGrafter"/>
</dbReference>
<dbReference type="InterPro" id="IPR011115">
    <property type="entry name" value="SecA_DEAD"/>
</dbReference>
<evidence type="ECO:0000256" key="15">
    <source>
        <dbReference type="HAMAP-Rule" id="MF_01382"/>
    </source>
</evidence>
<dbReference type="FunFam" id="3.40.50.300:FF:000334">
    <property type="entry name" value="Protein translocase subunit SecA"/>
    <property type="match status" value="1"/>
</dbReference>
<evidence type="ECO:0000256" key="8">
    <source>
        <dbReference type="ARBA" id="ARBA00022741"/>
    </source>
</evidence>
<comment type="function">
    <text evidence="15">Part of the Sec protein translocase complex. Interacts with the SecYEG preprotein conducting channel. Has a central role in coupling the hydrolysis of ATP to the transfer of proteins into and across the cell membrane, serving both as a receptor for the preprotein-SecB complex and as an ATP-driven molecular motor driving the stepwise translocation of polypeptide chains across the membrane.</text>
</comment>
<dbReference type="GO" id="GO:0005524">
    <property type="term" value="F:ATP binding"/>
    <property type="evidence" value="ECO:0007669"/>
    <property type="project" value="UniProtKB-UniRule"/>
</dbReference>
<dbReference type="Pfam" id="PF21090">
    <property type="entry name" value="P-loop_SecA"/>
    <property type="match status" value="1"/>
</dbReference>
<comment type="subunit">
    <text evidence="15">Monomer and homodimer. Part of the essential Sec protein translocation apparatus which comprises SecA, SecYEG and auxiliary proteins SecDF-YajC and YidC.</text>
</comment>
<evidence type="ECO:0000256" key="10">
    <source>
        <dbReference type="ARBA" id="ARBA00022840"/>
    </source>
</evidence>
<protein>
    <recommendedName>
        <fullName evidence="15 16">Protein translocase subunit SecA</fullName>
        <ecNumber evidence="15">7.4.2.8</ecNumber>
    </recommendedName>
</protein>
<keyword evidence="20" id="KW-1185">Reference proteome</keyword>
<evidence type="ECO:0000313" key="20">
    <source>
        <dbReference type="Proteomes" id="UP000190135"/>
    </source>
</evidence>
<dbReference type="PROSITE" id="PS51196">
    <property type="entry name" value="SECA_MOTOR_DEAD"/>
    <property type="match status" value="1"/>
</dbReference>
<dbReference type="Gene3D" id="3.40.50.300">
    <property type="entry name" value="P-loop containing nucleotide triphosphate hydrolases"/>
    <property type="match status" value="2"/>
</dbReference>
<dbReference type="FunFam" id="3.90.1440.10:FF:000001">
    <property type="entry name" value="Preprotein translocase subunit SecA"/>
    <property type="match status" value="1"/>
</dbReference>
<dbReference type="InterPro" id="IPR004027">
    <property type="entry name" value="SEC_C_motif"/>
</dbReference>
<evidence type="ECO:0000256" key="3">
    <source>
        <dbReference type="ARBA" id="ARBA00022448"/>
    </source>
</evidence>
<dbReference type="InterPro" id="IPR014001">
    <property type="entry name" value="Helicase_ATP-bd"/>
</dbReference>
<dbReference type="SUPFAM" id="SSF81886">
    <property type="entry name" value="Helical scaffold and wing domains of SecA"/>
    <property type="match status" value="1"/>
</dbReference>
<dbReference type="CDD" id="cd18803">
    <property type="entry name" value="SF2_C_secA"/>
    <property type="match status" value="1"/>
</dbReference>
<evidence type="ECO:0000256" key="5">
    <source>
        <dbReference type="ARBA" id="ARBA00022490"/>
    </source>
</evidence>
<evidence type="ECO:0000259" key="17">
    <source>
        <dbReference type="PROSITE" id="PS51192"/>
    </source>
</evidence>